<comment type="similarity">
    <text evidence="3 12">Belongs to the mitochondrial carrier (TC 2.A.29) family.</text>
</comment>
<proteinExistence type="inferred from homology"/>
<dbReference type="Proteomes" id="UP000613177">
    <property type="component" value="Unassembled WGS sequence"/>
</dbReference>
<comment type="subcellular location">
    <subcellularLocation>
        <location evidence="2">Mitochondrion membrane</location>
        <topology evidence="2">Multi-pass membrane protein</topology>
    </subcellularLocation>
</comment>
<gene>
    <name evidence="13" type="ORF">INT48_000667</name>
</gene>
<dbReference type="FunFam" id="1.50.40.10:FF:000011">
    <property type="entry name" value="Mitochondrial thiamine pyrophosphate carrier 1"/>
    <property type="match status" value="1"/>
</dbReference>
<evidence type="ECO:0000256" key="7">
    <source>
        <dbReference type="ARBA" id="ARBA00022737"/>
    </source>
</evidence>
<evidence type="ECO:0000256" key="3">
    <source>
        <dbReference type="ARBA" id="ARBA00006375"/>
    </source>
</evidence>
<accession>A0A8H7SYA5</accession>
<dbReference type="AlphaFoldDB" id="A0A8H7SYA5"/>
<sequence>MPSHITSSKLNANETALCGGFAGLTTRMAISPLDVVKIRLQLQPEPLTLKSMFSFKGRNNMKYPGITQAFKKIITEEGVRGLFKGNVAAEYLYVTYGASQFYAYYYLDAFFKTQNQVAPSLKPFISGMLAGSFATATTYPFDLLRTRFAMQGETKVYNSMAHAVTDIYEKEGIRGFYRGLGPSITQIMPYMGLMFFSYEGLCSMMETLKKKNIISENHKKIDDMICGSLAGIISKTGVFPLDVIRKRLQVQGPHLQEYVLSTIPSYAKHNSVIGCMRKIVHTEGFWALYKGIVPGLLKAGPSGAVYFLMFELAKDGITIFKESGFQIVPDKFTLFNL</sequence>
<keyword evidence="10 11" id="KW-0472">Membrane</keyword>
<dbReference type="InterPro" id="IPR002067">
    <property type="entry name" value="MCP"/>
</dbReference>
<dbReference type="SUPFAM" id="SSF103506">
    <property type="entry name" value="Mitochondrial carrier"/>
    <property type="match status" value="1"/>
</dbReference>
<comment type="function">
    <text evidence="1">Mitochondrial transporter that mediates uptake of thiamine pyrophosphate (ThPP) into mitochondria.</text>
</comment>
<keyword evidence="8" id="KW-1133">Transmembrane helix</keyword>
<feature type="repeat" description="Solcar" evidence="11">
    <location>
        <begin position="118"/>
        <end position="204"/>
    </location>
</feature>
<organism evidence="13 14">
    <name type="scientific">Thamnidium elegans</name>
    <dbReference type="NCBI Taxonomy" id="101142"/>
    <lineage>
        <taxon>Eukaryota</taxon>
        <taxon>Fungi</taxon>
        <taxon>Fungi incertae sedis</taxon>
        <taxon>Mucoromycota</taxon>
        <taxon>Mucoromycotina</taxon>
        <taxon>Mucoromycetes</taxon>
        <taxon>Mucorales</taxon>
        <taxon>Mucorineae</taxon>
        <taxon>Mucoraceae</taxon>
        <taxon>Thamnidium</taxon>
    </lineage>
</organism>
<keyword evidence="14" id="KW-1185">Reference proteome</keyword>
<keyword evidence="5 12" id="KW-0813">Transport</keyword>
<dbReference type="PANTHER" id="PTHR24089">
    <property type="entry name" value="SOLUTE CARRIER FAMILY 25"/>
    <property type="match status" value="1"/>
</dbReference>
<dbReference type="OrthoDB" id="18574at2759"/>
<dbReference type="InterPro" id="IPR023395">
    <property type="entry name" value="MCP_dom_sf"/>
</dbReference>
<dbReference type="Pfam" id="PF00153">
    <property type="entry name" value="Mito_carr"/>
    <property type="match status" value="3"/>
</dbReference>
<dbReference type="GO" id="GO:0031966">
    <property type="term" value="C:mitochondrial membrane"/>
    <property type="evidence" value="ECO:0007669"/>
    <property type="project" value="UniProtKB-SubCell"/>
</dbReference>
<dbReference type="EMBL" id="JAEPRE010000014">
    <property type="protein sequence ID" value="KAG2236670.1"/>
    <property type="molecule type" value="Genomic_DNA"/>
</dbReference>
<evidence type="ECO:0000256" key="8">
    <source>
        <dbReference type="ARBA" id="ARBA00022989"/>
    </source>
</evidence>
<evidence type="ECO:0000256" key="4">
    <source>
        <dbReference type="ARBA" id="ARBA00021935"/>
    </source>
</evidence>
<dbReference type="PROSITE" id="PS50920">
    <property type="entry name" value="SOLCAR"/>
    <property type="match status" value="3"/>
</dbReference>
<evidence type="ECO:0000256" key="10">
    <source>
        <dbReference type="ARBA" id="ARBA00023136"/>
    </source>
</evidence>
<keyword evidence="9" id="KW-0496">Mitochondrion</keyword>
<dbReference type="GO" id="GO:0090422">
    <property type="term" value="F:thiamine pyrophosphate transmembrane transporter activity"/>
    <property type="evidence" value="ECO:0007669"/>
    <property type="project" value="UniProtKB-ARBA"/>
</dbReference>
<dbReference type="InterPro" id="IPR018108">
    <property type="entry name" value="MCP_transmembrane"/>
</dbReference>
<evidence type="ECO:0000256" key="6">
    <source>
        <dbReference type="ARBA" id="ARBA00022692"/>
    </source>
</evidence>
<evidence type="ECO:0000256" key="11">
    <source>
        <dbReference type="PROSITE-ProRule" id="PRU00282"/>
    </source>
</evidence>
<evidence type="ECO:0000256" key="9">
    <source>
        <dbReference type="ARBA" id="ARBA00023128"/>
    </source>
</evidence>
<keyword evidence="7" id="KW-0677">Repeat</keyword>
<keyword evidence="6 11" id="KW-0812">Transmembrane</keyword>
<evidence type="ECO:0000256" key="2">
    <source>
        <dbReference type="ARBA" id="ARBA00004225"/>
    </source>
</evidence>
<evidence type="ECO:0000313" key="14">
    <source>
        <dbReference type="Proteomes" id="UP000613177"/>
    </source>
</evidence>
<dbReference type="Gene3D" id="1.50.40.10">
    <property type="entry name" value="Mitochondrial carrier domain"/>
    <property type="match status" value="1"/>
</dbReference>
<reference evidence="13" key="1">
    <citation type="submission" date="2021-01" db="EMBL/GenBank/DDBJ databases">
        <title>Metabolic potential, ecology and presence of endohyphal bacteria is reflected in genomic diversity of Mucoromycotina.</title>
        <authorList>
            <person name="Muszewska A."/>
            <person name="Okrasinska A."/>
            <person name="Steczkiewicz K."/>
            <person name="Drgas O."/>
            <person name="Orlowska M."/>
            <person name="Perlinska-Lenart U."/>
            <person name="Aleksandrzak-Piekarczyk T."/>
            <person name="Szatraj K."/>
            <person name="Zielenkiewicz U."/>
            <person name="Pilsyk S."/>
            <person name="Malc E."/>
            <person name="Mieczkowski P."/>
            <person name="Kruszewska J.S."/>
            <person name="Biernat P."/>
            <person name="Pawlowska J."/>
        </authorList>
    </citation>
    <scope>NUCLEOTIDE SEQUENCE</scope>
    <source>
        <strain evidence="13">WA0000018081</strain>
    </source>
</reference>
<feature type="repeat" description="Solcar" evidence="11">
    <location>
        <begin position="10"/>
        <end position="110"/>
    </location>
</feature>
<comment type="caution">
    <text evidence="13">The sequence shown here is derived from an EMBL/GenBank/DDBJ whole genome shotgun (WGS) entry which is preliminary data.</text>
</comment>
<evidence type="ECO:0000256" key="1">
    <source>
        <dbReference type="ARBA" id="ARBA00002238"/>
    </source>
</evidence>
<evidence type="ECO:0000256" key="12">
    <source>
        <dbReference type="RuleBase" id="RU000488"/>
    </source>
</evidence>
<evidence type="ECO:0000256" key="5">
    <source>
        <dbReference type="ARBA" id="ARBA00022448"/>
    </source>
</evidence>
<feature type="repeat" description="Solcar" evidence="11">
    <location>
        <begin position="218"/>
        <end position="316"/>
    </location>
</feature>
<dbReference type="PRINTS" id="PR00926">
    <property type="entry name" value="MITOCARRIER"/>
</dbReference>
<name>A0A8H7SYA5_9FUNG</name>
<protein>
    <recommendedName>
        <fullName evidence="4">Mitochondrial thiamine pyrophosphate carrier 1</fullName>
    </recommendedName>
</protein>
<evidence type="ECO:0000313" key="13">
    <source>
        <dbReference type="EMBL" id="KAG2236670.1"/>
    </source>
</evidence>